<sequence>MPRILPRLIKLPLSGLYASPSRPVPPRSLRKPVLPLPSVLAADYPRSVLLSPANIITNSHDYVHHKSMPPVHRLRRRRVSYDRPELNQYDATRAMSAQERIWWSSPYLRMLASPIRKCSLTERYLPADFMIRLTPMQVPRAFQQPKFPLMLLPDLQIKRRKAGRGVYFVCRRESLAILLARGKYKRHGASMHARLPEQIAHLLRLRVLQELQLIAKQLEMLYRTRTGPASSRPPVVNRLTRAEWDTLRTTGVLPHSGALAVLVVPPVNRDPITRQRPPAVGAMGGAPLVDASQPHIPPSPKRPSPPLCVLHRTSAPPAPISSISEISISQSDYWEKKRRERASSLTTSPGGFLMPLSKTACDADKSAMPQAHVDPHAEARVPLYNGVPMFPGRVQRAKLHALLLRILGLEGAWRFSAGTRSRRVSAVAAAGKGDNKGSHAFLIHASDEVDIARLGVALWRVRMWEGGGWKERSAVGDIIRKEGDQKDWPWPWVQNVE</sequence>
<evidence type="ECO:0000313" key="1">
    <source>
        <dbReference type="EMBL" id="KAJ7095241.1"/>
    </source>
</evidence>
<proteinExistence type="predicted"/>
<gene>
    <name evidence="1" type="ORF">B0H15DRAFT_828654</name>
</gene>
<dbReference type="EMBL" id="JARJCN010000013">
    <property type="protein sequence ID" value="KAJ7095241.1"/>
    <property type="molecule type" value="Genomic_DNA"/>
</dbReference>
<keyword evidence="2" id="KW-1185">Reference proteome</keyword>
<reference evidence="1" key="1">
    <citation type="submission" date="2023-03" db="EMBL/GenBank/DDBJ databases">
        <title>Massive genome expansion in bonnet fungi (Mycena s.s.) driven by repeated elements and novel gene families across ecological guilds.</title>
        <authorList>
            <consortium name="Lawrence Berkeley National Laboratory"/>
            <person name="Harder C.B."/>
            <person name="Miyauchi S."/>
            <person name="Viragh M."/>
            <person name="Kuo A."/>
            <person name="Thoen E."/>
            <person name="Andreopoulos B."/>
            <person name="Lu D."/>
            <person name="Skrede I."/>
            <person name="Drula E."/>
            <person name="Henrissat B."/>
            <person name="Morin E."/>
            <person name="Kohler A."/>
            <person name="Barry K."/>
            <person name="LaButti K."/>
            <person name="Morin E."/>
            <person name="Salamov A."/>
            <person name="Lipzen A."/>
            <person name="Mereny Z."/>
            <person name="Hegedus B."/>
            <person name="Baldrian P."/>
            <person name="Stursova M."/>
            <person name="Weitz H."/>
            <person name="Taylor A."/>
            <person name="Grigoriev I.V."/>
            <person name="Nagy L.G."/>
            <person name="Martin F."/>
            <person name="Kauserud H."/>
        </authorList>
    </citation>
    <scope>NUCLEOTIDE SEQUENCE</scope>
    <source>
        <strain evidence="1">CBHHK173m</strain>
    </source>
</reference>
<comment type="caution">
    <text evidence="1">The sequence shown here is derived from an EMBL/GenBank/DDBJ whole genome shotgun (WGS) entry which is preliminary data.</text>
</comment>
<evidence type="ECO:0000313" key="2">
    <source>
        <dbReference type="Proteomes" id="UP001222325"/>
    </source>
</evidence>
<accession>A0AAD6XQ59</accession>
<organism evidence="1 2">
    <name type="scientific">Mycena belliarum</name>
    <dbReference type="NCBI Taxonomy" id="1033014"/>
    <lineage>
        <taxon>Eukaryota</taxon>
        <taxon>Fungi</taxon>
        <taxon>Dikarya</taxon>
        <taxon>Basidiomycota</taxon>
        <taxon>Agaricomycotina</taxon>
        <taxon>Agaricomycetes</taxon>
        <taxon>Agaricomycetidae</taxon>
        <taxon>Agaricales</taxon>
        <taxon>Marasmiineae</taxon>
        <taxon>Mycenaceae</taxon>
        <taxon>Mycena</taxon>
    </lineage>
</organism>
<dbReference type="Proteomes" id="UP001222325">
    <property type="component" value="Unassembled WGS sequence"/>
</dbReference>
<protein>
    <submittedName>
        <fullName evidence="1">Uncharacterized protein</fullName>
    </submittedName>
</protein>
<name>A0AAD6XQ59_9AGAR</name>
<dbReference type="AlphaFoldDB" id="A0AAD6XQ59"/>